<dbReference type="RefSeq" id="WP_132193273.1">
    <property type="nucleotide sequence ID" value="NZ_SLWM01000017.1"/>
</dbReference>
<accession>A0ABY2BCM4</accession>
<dbReference type="GO" id="GO:0004519">
    <property type="term" value="F:endonuclease activity"/>
    <property type="evidence" value="ECO:0007669"/>
    <property type="project" value="UniProtKB-KW"/>
</dbReference>
<feature type="domain" description="Endonuclease/exonuclease/phosphatase" evidence="9">
    <location>
        <begin position="12"/>
        <end position="259"/>
    </location>
</feature>
<evidence type="ECO:0000256" key="5">
    <source>
        <dbReference type="ARBA" id="ARBA00022763"/>
    </source>
</evidence>
<evidence type="ECO:0000256" key="3">
    <source>
        <dbReference type="ARBA" id="ARBA00022722"/>
    </source>
</evidence>
<comment type="cofactor">
    <cofactor evidence="1">
        <name>Mn(2+)</name>
        <dbReference type="ChEBI" id="CHEBI:29035"/>
    </cofactor>
</comment>
<protein>
    <submittedName>
        <fullName evidence="10">Endonuclease/exonuclease/phosphatase family metal-dependent hydrolase</fullName>
    </submittedName>
</protein>
<evidence type="ECO:0000256" key="6">
    <source>
        <dbReference type="ARBA" id="ARBA00022801"/>
    </source>
</evidence>
<dbReference type="Pfam" id="PF03372">
    <property type="entry name" value="Exo_endo_phos"/>
    <property type="match status" value="1"/>
</dbReference>
<dbReference type="Gene3D" id="3.60.10.10">
    <property type="entry name" value="Endonuclease/exonuclease/phosphatase"/>
    <property type="match status" value="1"/>
</dbReference>
<proteinExistence type="predicted"/>
<dbReference type="PANTHER" id="PTHR15822">
    <property type="entry name" value="TRAF AND TNF RECEPTOR-ASSOCIATED PROTEIN"/>
    <property type="match status" value="1"/>
</dbReference>
<evidence type="ECO:0000256" key="8">
    <source>
        <dbReference type="ARBA" id="ARBA00023204"/>
    </source>
</evidence>
<keyword evidence="3" id="KW-0540">Nuclease</keyword>
<dbReference type="PANTHER" id="PTHR15822:SF4">
    <property type="entry name" value="TYROSYL-DNA PHOSPHODIESTERASE 2"/>
    <property type="match status" value="1"/>
</dbReference>
<dbReference type="InterPro" id="IPR005135">
    <property type="entry name" value="Endo/exonuclease/phosphatase"/>
</dbReference>
<evidence type="ECO:0000259" key="9">
    <source>
        <dbReference type="Pfam" id="PF03372"/>
    </source>
</evidence>
<evidence type="ECO:0000256" key="2">
    <source>
        <dbReference type="ARBA" id="ARBA00001946"/>
    </source>
</evidence>
<evidence type="ECO:0000256" key="1">
    <source>
        <dbReference type="ARBA" id="ARBA00001936"/>
    </source>
</evidence>
<keyword evidence="8" id="KW-0234">DNA repair</keyword>
<dbReference type="InterPro" id="IPR036691">
    <property type="entry name" value="Endo/exonu/phosph_ase_sf"/>
</dbReference>
<evidence type="ECO:0000313" key="11">
    <source>
        <dbReference type="Proteomes" id="UP000295818"/>
    </source>
</evidence>
<keyword evidence="4" id="KW-0479">Metal-binding</keyword>
<dbReference type="GO" id="GO:0016787">
    <property type="term" value="F:hydrolase activity"/>
    <property type="evidence" value="ECO:0007669"/>
    <property type="project" value="UniProtKB-KW"/>
</dbReference>
<dbReference type="SUPFAM" id="SSF56219">
    <property type="entry name" value="DNase I-like"/>
    <property type="match status" value="1"/>
</dbReference>
<gene>
    <name evidence="10" type="ORF">EV644_117124</name>
</gene>
<evidence type="ECO:0000313" key="10">
    <source>
        <dbReference type="EMBL" id="TCO16470.1"/>
    </source>
</evidence>
<keyword evidence="7" id="KW-0460">Magnesium</keyword>
<keyword evidence="5" id="KW-0227">DNA damage</keyword>
<sequence length="270" mass="29287">MSQEAGERLVVASLNTRGTSIKSSRLVERYRAIGAAFEASEVDVVNFQEVLTYYHLRHLTRAMPSFGTASYRQSVVGPAGGVVTFSRRAVASTKYKRFPMLSAEQTAGVSQLARLKAPLKGALVSRLVEPQVSIVNTHLLANFDGDWSVTNRFYRMHRSQLAGLARVVGSAQAPIIVSGDFNISRESTLYRAFLSETKLVDAFGGECAPTFHAEFLEQGRTPHCIDFVLLAGPIEVVSAELNFTGKLAMPSGSGYVSDHLGLCAELVVAE</sequence>
<keyword evidence="10" id="KW-0255">Endonuclease</keyword>
<dbReference type="InterPro" id="IPR051547">
    <property type="entry name" value="TDP2-like"/>
</dbReference>
<reference evidence="10 11" key="1">
    <citation type="journal article" date="2015" name="Stand. Genomic Sci.">
        <title>Genomic Encyclopedia of Bacterial and Archaeal Type Strains, Phase III: the genomes of soil and plant-associated and newly described type strains.</title>
        <authorList>
            <person name="Whitman W.B."/>
            <person name="Woyke T."/>
            <person name="Klenk H.P."/>
            <person name="Zhou Y."/>
            <person name="Lilburn T.G."/>
            <person name="Beck B.J."/>
            <person name="De Vos P."/>
            <person name="Vandamme P."/>
            <person name="Eisen J.A."/>
            <person name="Garrity G."/>
            <person name="Hugenholtz P."/>
            <person name="Kyrpides N.C."/>
        </authorList>
    </citation>
    <scope>NUCLEOTIDE SEQUENCE [LARGE SCALE GENOMIC DNA]</scope>
    <source>
        <strain evidence="10 11">VKM Ac-2538</strain>
    </source>
</reference>
<keyword evidence="11" id="KW-1185">Reference proteome</keyword>
<comment type="cofactor">
    <cofactor evidence="2">
        <name>Mg(2+)</name>
        <dbReference type="ChEBI" id="CHEBI:18420"/>
    </cofactor>
</comment>
<keyword evidence="6 10" id="KW-0378">Hydrolase</keyword>
<comment type="caution">
    <text evidence="10">The sequence shown here is derived from an EMBL/GenBank/DDBJ whole genome shotgun (WGS) entry which is preliminary data.</text>
</comment>
<name>A0ABY2BCM4_9ACTN</name>
<evidence type="ECO:0000256" key="7">
    <source>
        <dbReference type="ARBA" id="ARBA00022842"/>
    </source>
</evidence>
<organism evidence="10 11">
    <name type="scientific">Kribbella orskensis</name>
    <dbReference type="NCBI Taxonomy" id="2512216"/>
    <lineage>
        <taxon>Bacteria</taxon>
        <taxon>Bacillati</taxon>
        <taxon>Actinomycetota</taxon>
        <taxon>Actinomycetes</taxon>
        <taxon>Propionibacteriales</taxon>
        <taxon>Kribbellaceae</taxon>
        <taxon>Kribbella</taxon>
    </lineage>
</organism>
<dbReference type="EMBL" id="SLWM01000017">
    <property type="protein sequence ID" value="TCO16470.1"/>
    <property type="molecule type" value="Genomic_DNA"/>
</dbReference>
<dbReference type="Proteomes" id="UP000295818">
    <property type="component" value="Unassembled WGS sequence"/>
</dbReference>
<evidence type="ECO:0000256" key="4">
    <source>
        <dbReference type="ARBA" id="ARBA00022723"/>
    </source>
</evidence>